<dbReference type="InterPro" id="IPR007412">
    <property type="entry name" value="FlgM"/>
</dbReference>
<keyword evidence="12" id="KW-1185">Reference proteome</keyword>
<evidence type="ECO:0000259" key="10">
    <source>
        <dbReference type="Pfam" id="PF04316"/>
    </source>
</evidence>
<dbReference type="InterPro" id="IPR035890">
    <property type="entry name" value="Anti-sigma-28_factor_FlgM_sf"/>
</dbReference>
<comment type="function">
    <text evidence="7">Responsible for the coupling of flagellin expression to flagellar assembly by preventing expression of the flagellin genes when a component of the middle class of proteins is defective. It negatively regulates flagellar genes by inhibiting the activity of FliA by directly binding to FliA.</text>
</comment>
<evidence type="ECO:0000256" key="8">
    <source>
        <dbReference type="ARBA" id="ARBA00030117"/>
    </source>
</evidence>
<evidence type="ECO:0000256" key="4">
    <source>
        <dbReference type="ARBA" id="ARBA00022795"/>
    </source>
</evidence>
<dbReference type="EMBL" id="JAHDYS010000007">
    <property type="protein sequence ID" value="MBT1071868.1"/>
    <property type="molecule type" value="Genomic_DNA"/>
</dbReference>
<keyword evidence="3" id="KW-0678">Repressor</keyword>
<dbReference type="SUPFAM" id="SSF101498">
    <property type="entry name" value="Anti-sigma factor FlgM"/>
    <property type="match status" value="1"/>
</dbReference>
<keyword evidence="5" id="KW-0805">Transcription regulation</keyword>
<gene>
    <name evidence="11" type="primary">flgM</name>
    <name evidence="11" type="ORF">KJB30_08745</name>
</gene>
<accession>A0ABS5U869</accession>
<keyword evidence="11" id="KW-0282">Flagellum</keyword>
<evidence type="ECO:0000256" key="2">
    <source>
        <dbReference type="ARBA" id="ARBA00017823"/>
    </source>
</evidence>
<reference evidence="11 12" key="1">
    <citation type="submission" date="2021-05" db="EMBL/GenBank/DDBJ databases">
        <title>The draft genome of Geobacter chapellei DSM 13688.</title>
        <authorList>
            <person name="Xu Z."/>
            <person name="Masuda Y."/>
            <person name="Itoh H."/>
            <person name="Senoo K."/>
        </authorList>
    </citation>
    <scope>NUCLEOTIDE SEQUENCE [LARGE SCALE GENOMIC DNA]</scope>
    <source>
        <strain evidence="11 12">DSM 13688</strain>
    </source>
</reference>
<dbReference type="NCBIfam" id="TIGR03824">
    <property type="entry name" value="FlgM_jcvi"/>
    <property type="match status" value="1"/>
</dbReference>
<evidence type="ECO:0000256" key="1">
    <source>
        <dbReference type="ARBA" id="ARBA00005322"/>
    </source>
</evidence>
<comment type="caution">
    <text evidence="11">The sequence shown here is derived from an EMBL/GenBank/DDBJ whole genome shotgun (WGS) entry which is preliminary data.</text>
</comment>
<evidence type="ECO:0000256" key="7">
    <source>
        <dbReference type="ARBA" id="ARBA00024739"/>
    </source>
</evidence>
<evidence type="ECO:0000256" key="5">
    <source>
        <dbReference type="ARBA" id="ARBA00023015"/>
    </source>
</evidence>
<organism evidence="11 12">
    <name type="scientific">Pelotalea chapellei</name>
    <dbReference type="NCBI Taxonomy" id="44671"/>
    <lineage>
        <taxon>Bacteria</taxon>
        <taxon>Pseudomonadati</taxon>
        <taxon>Thermodesulfobacteriota</taxon>
        <taxon>Desulfuromonadia</taxon>
        <taxon>Geobacterales</taxon>
        <taxon>Geobacteraceae</taxon>
        <taxon>Pelotalea</taxon>
    </lineage>
</organism>
<name>A0ABS5U869_9BACT</name>
<evidence type="ECO:0000256" key="6">
    <source>
        <dbReference type="ARBA" id="ARBA00023163"/>
    </source>
</evidence>
<keyword evidence="11" id="KW-0966">Cell projection</keyword>
<feature type="domain" description="Anti-sigma-28 factor FlgM C-terminal" evidence="10">
    <location>
        <begin position="46"/>
        <end position="89"/>
    </location>
</feature>
<dbReference type="Pfam" id="PF04316">
    <property type="entry name" value="FlgM"/>
    <property type="match status" value="1"/>
</dbReference>
<feature type="region of interest" description="Disordered" evidence="9">
    <location>
        <begin position="1"/>
        <end position="35"/>
    </location>
</feature>
<evidence type="ECO:0000256" key="3">
    <source>
        <dbReference type="ARBA" id="ARBA00022491"/>
    </source>
</evidence>
<keyword evidence="11" id="KW-0969">Cilium</keyword>
<evidence type="ECO:0000313" key="12">
    <source>
        <dbReference type="Proteomes" id="UP000784128"/>
    </source>
</evidence>
<dbReference type="RefSeq" id="WP_214298131.1">
    <property type="nucleotide sequence ID" value="NZ_JAHDYS010000007.1"/>
</dbReference>
<dbReference type="Proteomes" id="UP000784128">
    <property type="component" value="Unassembled WGS sequence"/>
</dbReference>
<comment type="similarity">
    <text evidence="1">Belongs to the FlgM family.</text>
</comment>
<sequence length="93" mass="10203">MKIENTVPQPVATADRPRKNQLLPKEEAQQPENQGNAAFNVHLSNLMERNAPQGDEDEIRRAKVAAIRDQLAAGSYNISGKDVAGKILEALKN</sequence>
<evidence type="ECO:0000256" key="9">
    <source>
        <dbReference type="SAM" id="MobiDB-lite"/>
    </source>
</evidence>
<protein>
    <recommendedName>
        <fullName evidence="2">Negative regulator of flagellin synthesis</fullName>
    </recommendedName>
    <alternativeName>
        <fullName evidence="8">Anti-sigma-28 factor</fullName>
    </alternativeName>
</protein>
<keyword evidence="4" id="KW-1005">Bacterial flagellum biogenesis</keyword>
<evidence type="ECO:0000313" key="11">
    <source>
        <dbReference type="EMBL" id="MBT1071868.1"/>
    </source>
</evidence>
<proteinExistence type="inferred from homology"/>
<dbReference type="InterPro" id="IPR031316">
    <property type="entry name" value="FlgM_C"/>
</dbReference>
<keyword evidence="6" id="KW-0804">Transcription</keyword>